<geneLocation type="plasmid" evidence="2">
    <name>pacmp1</name>
</geneLocation>
<sequence length="168" mass="18228">MADGRISTRLSGDVAEWLEDRTDRMMTGSKDIQARQELAMWRGALAGELRRIRLTVDQANCLADVMNGTIMDAALAGSAGIVFYNAADAFQLVHDSPFAGESTYGAKWGIDEEALLKYLRGLGPTADHALHDAISRWWNLNAEPTVEGWARVGLTVAPSPHDDGEGEA</sequence>
<keyword evidence="1" id="KW-0614">Plasmid</keyword>
<name>A0A1E5NXP0_9ACTN</name>
<comment type="caution">
    <text evidence="1">The sequence shown here is derived from an EMBL/GenBank/DDBJ whole genome shotgun (WGS) entry which is preliminary data.</text>
</comment>
<dbReference type="EMBL" id="MEHK01000005">
    <property type="protein sequence ID" value="OEJ21028.1"/>
    <property type="molecule type" value="Genomic_DNA"/>
</dbReference>
<protein>
    <submittedName>
        <fullName evidence="1">Uncharacterized protein</fullName>
    </submittedName>
</protein>
<organism evidence="1 2">
    <name type="scientific">Streptomyces subrutilus</name>
    <dbReference type="NCBI Taxonomy" id="36818"/>
    <lineage>
        <taxon>Bacteria</taxon>
        <taxon>Bacillati</taxon>
        <taxon>Actinomycetota</taxon>
        <taxon>Actinomycetes</taxon>
        <taxon>Kitasatosporales</taxon>
        <taxon>Streptomycetaceae</taxon>
        <taxon>Streptomyces</taxon>
    </lineage>
</organism>
<dbReference type="RefSeq" id="WP_069917916.1">
    <property type="nucleotide sequence ID" value="NZ_CM007203.1"/>
</dbReference>
<dbReference type="AlphaFoldDB" id="A0A1E5NXP0"/>
<accession>A0A1E5NXP0</accession>
<evidence type="ECO:0000313" key="2">
    <source>
        <dbReference type="Proteomes" id="UP000095705"/>
    </source>
</evidence>
<evidence type="ECO:0000313" key="1">
    <source>
        <dbReference type="EMBL" id="OEJ21028.1"/>
    </source>
</evidence>
<dbReference type="Proteomes" id="UP000095705">
    <property type="component" value="Plasmid pACMP1"/>
</dbReference>
<gene>
    <name evidence="1" type="ORF">BGK67_34595</name>
</gene>
<dbReference type="OrthoDB" id="8593545at2"/>
<reference evidence="1 2" key="1">
    <citation type="submission" date="2016-08" db="EMBL/GenBank/DDBJ databases">
        <title>The complete genome of Streptomyces subrutilus 10-1-1.</title>
        <authorList>
            <person name="Chen X."/>
        </authorList>
    </citation>
    <scope>NUCLEOTIDE SEQUENCE [LARGE SCALE GENOMIC DNA]</scope>
    <source>
        <strain evidence="1 2">10-1-1</strain>
        <plasmid evidence="2">pacmp1</plasmid>
    </source>
</reference>
<keyword evidence="2" id="KW-1185">Reference proteome</keyword>
<proteinExistence type="predicted"/>